<reference evidence="2 3" key="1">
    <citation type="journal article" date="2024" name="Science">
        <title>Giant polyketide synthase enzymes in the biosynthesis of giant marine polyether toxins.</title>
        <authorList>
            <person name="Fallon T.R."/>
            <person name="Shende V.V."/>
            <person name="Wierzbicki I.H."/>
            <person name="Pendleton A.L."/>
            <person name="Watervoot N.F."/>
            <person name="Auber R.P."/>
            <person name="Gonzalez D.J."/>
            <person name="Wisecaver J.H."/>
            <person name="Moore B.S."/>
        </authorList>
    </citation>
    <scope>NUCLEOTIDE SEQUENCE [LARGE SCALE GENOMIC DNA]</scope>
    <source>
        <strain evidence="2 3">12B1</strain>
    </source>
</reference>
<dbReference type="PANTHER" id="PTHR40429">
    <property type="entry name" value="FLAGELLAR ASSOCIATED PROTEIN"/>
    <property type="match status" value="1"/>
</dbReference>
<protein>
    <submittedName>
        <fullName evidence="2">Uncharacterized protein</fullName>
    </submittedName>
</protein>
<feature type="region of interest" description="Disordered" evidence="1">
    <location>
        <begin position="60"/>
        <end position="104"/>
    </location>
</feature>
<feature type="region of interest" description="Disordered" evidence="1">
    <location>
        <begin position="190"/>
        <end position="224"/>
    </location>
</feature>
<gene>
    <name evidence="2" type="ORF">AB1Y20_016350</name>
</gene>
<dbReference type="PANTHER" id="PTHR40429:SF1">
    <property type="entry name" value="FLAGELLAR ASSOCIATED PROTEIN"/>
    <property type="match status" value="1"/>
</dbReference>
<dbReference type="Proteomes" id="UP001515480">
    <property type="component" value="Unassembled WGS sequence"/>
</dbReference>
<dbReference type="AlphaFoldDB" id="A0AB34IDX2"/>
<comment type="caution">
    <text evidence="2">The sequence shown here is derived from an EMBL/GenBank/DDBJ whole genome shotgun (WGS) entry which is preliminary data.</text>
</comment>
<name>A0AB34IDX2_PRYPA</name>
<evidence type="ECO:0000313" key="2">
    <source>
        <dbReference type="EMBL" id="KAL1496395.1"/>
    </source>
</evidence>
<feature type="compositionally biased region" description="Basic and acidic residues" evidence="1">
    <location>
        <begin position="199"/>
        <end position="213"/>
    </location>
</feature>
<proteinExistence type="predicted"/>
<keyword evidence="3" id="KW-1185">Reference proteome</keyword>
<dbReference type="EMBL" id="JBGBPQ010000029">
    <property type="protein sequence ID" value="KAL1496395.1"/>
    <property type="molecule type" value="Genomic_DNA"/>
</dbReference>
<sequence length="224" mass="24240">MAQENHYMSVKDAIRELEQATLYARSQRRLTVRLPPMTSPPQSPSRLCVTSSVPGSCKGLSKIGGGSPPAQLSLNSSASDLSPRSGRTARGFGGKSPLNSPSTHYYGEEPLIPSLANNQGYSKIGNYSMFGSQALSERSSAGAFGFGSLTRDRWGNTYISPAHAKELYGRNSPPPNAYTLHSSLGRQVTHLSSPSRSFGLEERFNADRRDRRAMQTPGPGSYRV</sequence>
<accession>A0AB34IDX2</accession>
<organism evidence="2 3">
    <name type="scientific">Prymnesium parvum</name>
    <name type="common">Toxic golden alga</name>
    <dbReference type="NCBI Taxonomy" id="97485"/>
    <lineage>
        <taxon>Eukaryota</taxon>
        <taxon>Haptista</taxon>
        <taxon>Haptophyta</taxon>
        <taxon>Prymnesiophyceae</taxon>
        <taxon>Prymnesiales</taxon>
        <taxon>Prymnesiaceae</taxon>
        <taxon>Prymnesium</taxon>
    </lineage>
</organism>
<evidence type="ECO:0000313" key="3">
    <source>
        <dbReference type="Proteomes" id="UP001515480"/>
    </source>
</evidence>
<evidence type="ECO:0000256" key="1">
    <source>
        <dbReference type="SAM" id="MobiDB-lite"/>
    </source>
</evidence>
<feature type="compositionally biased region" description="Polar residues" evidence="1">
    <location>
        <begin position="70"/>
        <end position="82"/>
    </location>
</feature>